<keyword evidence="11" id="KW-1185">Reference proteome</keyword>
<sequence length="417" mass="47535">MEERCKFERQQNQDPYFAETAVNLTVAEGRTATLPCVVENLGNYRLAWIHKDRHNLLTLHDQVITRNPRVSIHHNNYRSWWLEIKEVKLEDSGHYMCQINTAPMISQTRHLEVVVPPSIDEDFTSSDLDVREGADVNLRCRADGTPKPHIKWRREEDKDIILGSKRIPSVEGESLKLTRTSRLSMGAYLCIASNGVLPSVSKRIMLNVLFAPMILIPSQLIGANLGEDVTLVCNLESYPRSVTYWVIAGGIFIVTNNKYKVIIEPSDSPSSYKVKLKLLIRDLRPQDFGAYTCVAKNSLGETEGTISLYAKPRIGTTESEENYYYGTKAMSNEIVKDETHPVADNIKLGMPNIPYKPAEERNDRREKVEQKLITSNTHQTDILSKVEDSGTNSIHVEQIFIIIISAYLYYFQFLRNE</sequence>
<dbReference type="SMART" id="SM00409">
    <property type="entry name" value="IG"/>
    <property type="match status" value="3"/>
</dbReference>
<dbReference type="Pfam" id="PF13927">
    <property type="entry name" value="Ig_3"/>
    <property type="match status" value="2"/>
</dbReference>
<evidence type="ECO:0000256" key="5">
    <source>
        <dbReference type="ARBA" id="ARBA00023136"/>
    </source>
</evidence>
<dbReference type="InterPro" id="IPR036179">
    <property type="entry name" value="Ig-like_dom_sf"/>
</dbReference>
<dbReference type="InterPro" id="IPR003598">
    <property type="entry name" value="Ig_sub2"/>
</dbReference>
<dbReference type="GO" id="GO:0043005">
    <property type="term" value="C:neuron projection"/>
    <property type="evidence" value="ECO:0007669"/>
    <property type="project" value="TreeGrafter"/>
</dbReference>
<comment type="caution">
    <text evidence="10">The sequence shown here is derived from an EMBL/GenBank/DDBJ whole genome shotgun (WGS) entry which is preliminary data.</text>
</comment>
<evidence type="ECO:0000256" key="6">
    <source>
        <dbReference type="ARBA" id="ARBA00023157"/>
    </source>
</evidence>
<evidence type="ECO:0000256" key="1">
    <source>
        <dbReference type="ARBA" id="ARBA00004236"/>
    </source>
</evidence>
<dbReference type="PANTHER" id="PTHR12231">
    <property type="entry name" value="CTX-RELATED TYPE I TRANSMEMBRANE PROTEIN"/>
    <property type="match status" value="1"/>
</dbReference>
<evidence type="ECO:0000256" key="7">
    <source>
        <dbReference type="ARBA" id="ARBA00023180"/>
    </source>
</evidence>
<dbReference type="InterPro" id="IPR003599">
    <property type="entry name" value="Ig_sub"/>
</dbReference>
<dbReference type="EMBL" id="BPLQ01005946">
    <property type="protein sequence ID" value="GIY18786.1"/>
    <property type="molecule type" value="Genomic_DNA"/>
</dbReference>
<keyword evidence="3" id="KW-0732">Signal</keyword>
<evidence type="ECO:0000256" key="4">
    <source>
        <dbReference type="ARBA" id="ARBA00022737"/>
    </source>
</evidence>
<organism evidence="10 11">
    <name type="scientific">Caerostris darwini</name>
    <dbReference type="NCBI Taxonomy" id="1538125"/>
    <lineage>
        <taxon>Eukaryota</taxon>
        <taxon>Metazoa</taxon>
        <taxon>Ecdysozoa</taxon>
        <taxon>Arthropoda</taxon>
        <taxon>Chelicerata</taxon>
        <taxon>Arachnida</taxon>
        <taxon>Araneae</taxon>
        <taxon>Araneomorphae</taxon>
        <taxon>Entelegynae</taxon>
        <taxon>Araneoidea</taxon>
        <taxon>Araneidae</taxon>
        <taxon>Caerostris</taxon>
    </lineage>
</organism>
<accession>A0AAV4RDM7</accession>
<dbReference type="AlphaFoldDB" id="A0AAV4RDM7"/>
<evidence type="ECO:0000256" key="3">
    <source>
        <dbReference type="ARBA" id="ARBA00022729"/>
    </source>
</evidence>
<protein>
    <submittedName>
        <fullName evidence="10">Protein CEPU-1</fullName>
    </submittedName>
</protein>
<evidence type="ECO:0000313" key="11">
    <source>
        <dbReference type="Proteomes" id="UP001054837"/>
    </source>
</evidence>
<keyword evidence="8" id="KW-0393">Immunoglobulin domain</keyword>
<dbReference type="SMART" id="SM00408">
    <property type="entry name" value="IGc2"/>
    <property type="match status" value="3"/>
</dbReference>
<dbReference type="InterPro" id="IPR013783">
    <property type="entry name" value="Ig-like_fold"/>
</dbReference>
<feature type="domain" description="Ig-like" evidence="9">
    <location>
        <begin position="15"/>
        <end position="112"/>
    </location>
</feature>
<feature type="domain" description="Ig-like" evidence="9">
    <location>
        <begin position="117"/>
        <end position="201"/>
    </location>
</feature>
<evidence type="ECO:0000313" key="10">
    <source>
        <dbReference type="EMBL" id="GIY18786.1"/>
    </source>
</evidence>
<keyword evidence="6" id="KW-1015">Disulfide bond</keyword>
<dbReference type="Proteomes" id="UP001054837">
    <property type="component" value="Unassembled WGS sequence"/>
</dbReference>
<keyword evidence="4" id="KW-0677">Repeat</keyword>
<dbReference type="PANTHER" id="PTHR12231:SF253">
    <property type="entry name" value="DPR-INTERACTING PROTEIN ETA, ISOFORM B-RELATED"/>
    <property type="match status" value="1"/>
</dbReference>
<dbReference type="Gene3D" id="2.60.40.10">
    <property type="entry name" value="Immunoglobulins"/>
    <property type="match status" value="3"/>
</dbReference>
<feature type="domain" description="Ig-like" evidence="9">
    <location>
        <begin position="212"/>
        <end position="307"/>
    </location>
</feature>
<evidence type="ECO:0000256" key="2">
    <source>
        <dbReference type="ARBA" id="ARBA00022475"/>
    </source>
</evidence>
<keyword evidence="5" id="KW-0472">Membrane</keyword>
<keyword evidence="2" id="KW-1003">Cell membrane</keyword>
<gene>
    <name evidence="10" type="ORF">CDAR_580401</name>
</gene>
<reference evidence="10 11" key="1">
    <citation type="submission" date="2021-06" db="EMBL/GenBank/DDBJ databases">
        <title>Caerostris darwini draft genome.</title>
        <authorList>
            <person name="Kono N."/>
            <person name="Arakawa K."/>
        </authorList>
    </citation>
    <scope>NUCLEOTIDE SEQUENCE [LARGE SCALE GENOMIC DNA]</scope>
</reference>
<dbReference type="Pfam" id="PF07686">
    <property type="entry name" value="V-set"/>
    <property type="match status" value="1"/>
</dbReference>
<dbReference type="SUPFAM" id="SSF48726">
    <property type="entry name" value="Immunoglobulin"/>
    <property type="match status" value="3"/>
</dbReference>
<keyword evidence="7" id="KW-0325">Glycoprotein</keyword>
<evidence type="ECO:0000259" key="9">
    <source>
        <dbReference type="PROSITE" id="PS50835"/>
    </source>
</evidence>
<evidence type="ECO:0000256" key="8">
    <source>
        <dbReference type="ARBA" id="ARBA00023319"/>
    </source>
</evidence>
<proteinExistence type="predicted"/>
<dbReference type="InterPro" id="IPR007110">
    <property type="entry name" value="Ig-like_dom"/>
</dbReference>
<comment type="subcellular location">
    <subcellularLocation>
        <location evidence="1">Cell membrane</location>
    </subcellularLocation>
</comment>
<dbReference type="InterPro" id="IPR013106">
    <property type="entry name" value="Ig_V-set"/>
</dbReference>
<dbReference type="GO" id="GO:0005886">
    <property type="term" value="C:plasma membrane"/>
    <property type="evidence" value="ECO:0007669"/>
    <property type="project" value="UniProtKB-SubCell"/>
</dbReference>
<dbReference type="InterPro" id="IPR051170">
    <property type="entry name" value="Neural/epithelial_adhesion"/>
</dbReference>
<dbReference type="PROSITE" id="PS50835">
    <property type="entry name" value="IG_LIKE"/>
    <property type="match status" value="3"/>
</dbReference>
<name>A0AAV4RDM7_9ARAC</name>
<dbReference type="FunFam" id="2.60.40.10:FF:000328">
    <property type="entry name" value="CLUMA_CG000981, isoform A"/>
    <property type="match status" value="1"/>
</dbReference>